<comment type="caution">
    <text evidence="2">The sequence shown here is derived from an EMBL/GenBank/DDBJ whole genome shotgun (WGS) entry which is preliminary data.</text>
</comment>
<dbReference type="AlphaFoldDB" id="A0A9N7Y1M1"/>
<organism evidence="2 3">
    <name type="scientific">Pleuronectes platessa</name>
    <name type="common">European plaice</name>
    <dbReference type="NCBI Taxonomy" id="8262"/>
    <lineage>
        <taxon>Eukaryota</taxon>
        <taxon>Metazoa</taxon>
        <taxon>Chordata</taxon>
        <taxon>Craniata</taxon>
        <taxon>Vertebrata</taxon>
        <taxon>Euteleostomi</taxon>
        <taxon>Actinopterygii</taxon>
        <taxon>Neopterygii</taxon>
        <taxon>Teleostei</taxon>
        <taxon>Neoteleostei</taxon>
        <taxon>Acanthomorphata</taxon>
        <taxon>Carangaria</taxon>
        <taxon>Pleuronectiformes</taxon>
        <taxon>Pleuronectoidei</taxon>
        <taxon>Pleuronectidae</taxon>
        <taxon>Pleuronectes</taxon>
    </lineage>
</organism>
<dbReference type="EMBL" id="CADEAL010000104">
    <property type="protein sequence ID" value="CAB1414420.1"/>
    <property type="molecule type" value="Genomic_DNA"/>
</dbReference>
<proteinExistence type="predicted"/>
<evidence type="ECO:0000256" key="1">
    <source>
        <dbReference type="SAM" id="MobiDB-lite"/>
    </source>
</evidence>
<name>A0A9N7Y1M1_PLEPL</name>
<dbReference type="Proteomes" id="UP001153269">
    <property type="component" value="Unassembled WGS sequence"/>
</dbReference>
<feature type="compositionally biased region" description="Basic and acidic residues" evidence="1">
    <location>
        <begin position="34"/>
        <end position="46"/>
    </location>
</feature>
<sequence length="94" mass="10824">MQRGYSIHQERREEKGEHSRSLSLCLAAAEDTEEGRPAREEDTKRETLSTNILVPPNSYPHLFSSCQIMKLQSSVGLRLGESEWSGWEQVKPWH</sequence>
<accession>A0A9N7Y1M1</accession>
<protein>
    <submittedName>
        <fullName evidence="2">Uncharacterized protein</fullName>
    </submittedName>
</protein>
<reference evidence="2" key="1">
    <citation type="submission" date="2020-03" db="EMBL/GenBank/DDBJ databases">
        <authorList>
            <person name="Weist P."/>
        </authorList>
    </citation>
    <scope>NUCLEOTIDE SEQUENCE</scope>
</reference>
<keyword evidence="3" id="KW-1185">Reference proteome</keyword>
<evidence type="ECO:0000313" key="2">
    <source>
        <dbReference type="EMBL" id="CAB1414420.1"/>
    </source>
</evidence>
<feature type="compositionally biased region" description="Basic and acidic residues" evidence="1">
    <location>
        <begin position="8"/>
        <end position="20"/>
    </location>
</feature>
<feature type="region of interest" description="Disordered" evidence="1">
    <location>
        <begin position="1"/>
        <end position="46"/>
    </location>
</feature>
<gene>
    <name evidence="2" type="ORF">PLEPLA_LOCUS2129</name>
</gene>
<evidence type="ECO:0000313" key="3">
    <source>
        <dbReference type="Proteomes" id="UP001153269"/>
    </source>
</evidence>